<dbReference type="InterPro" id="IPR011330">
    <property type="entry name" value="Glyco_hydro/deAcase_b/a-brl"/>
</dbReference>
<dbReference type="Pfam" id="PF04748">
    <property type="entry name" value="Polysacc_deac_2"/>
    <property type="match status" value="1"/>
</dbReference>
<evidence type="ECO:0000313" key="3">
    <source>
        <dbReference type="EMBL" id="PUE67293.1"/>
    </source>
</evidence>
<organism evidence="3 4">
    <name type="scientific">Arcobacter lacus</name>
    <dbReference type="NCBI Taxonomy" id="1912876"/>
    <lineage>
        <taxon>Bacteria</taxon>
        <taxon>Pseudomonadati</taxon>
        <taxon>Campylobacterota</taxon>
        <taxon>Epsilonproteobacteria</taxon>
        <taxon>Campylobacterales</taxon>
        <taxon>Arcobacteraceae</taxon>
        <taxon>Arcobacter</taxon>
    </lineage>
</organism>
<dbReference type="EMBL" id="MUXF01000003">
    <property type="protein sequence ID" value="PUE67293.1"/>
    <property type="molecule type" value="Genomic_DNA"/>
</dbReference>
<keyword evidence="2" id="KW-0472">Membrane</keyword>
<dbReference type="CDD" id="cd10936">
    <property type="entry name" value="CE4_DAC2"/>
    <property type="match status" value="1"/>
</dbReference>
<evidence type="ECO:0000313" key="4">
    <source>
        <dbReference type="Proteomes" id="UP000251311"/>
    </source>
</evidence>
<comment type="caution">
    <text evidence="3">The sequence shown here is derived from an EMBL/GenBank/DDBJ whole genome shotgun (WGS) entry which is preliminary data.</text>
</comment>
<name>A0ABX5JMS0_9BACT</name>
<evidence type="ECO:0008006" key="5">
    <source>
        <dbReference type="Google" id="ProtNLM"/>
    </source>
</evidence>
<dbReference type="Proteomes" id="UP000251311">
    <property type="component" value="Unassembled WGS sequence"/>
</dbReference>
<dbReference type="SUPFAM" id="SSF88713">
    <property type="entry name" value="Glycoside hydrolase/deacetylase"/>
    <property type="match status" value="1"/>
</dbReference>
<dbReference type="PANTHER" id="PTHR30105">
    <property type="entry name" value="UNCHARACTERIZED YIBQ-RELATED"/>
    <property type="match status" value="1"/>
</dbReference>
<sequence length="360" mass="41969">MNLKKIRLRKKLLQRYLKRKKLVQIFLLITLLLLLIPTISYFYINQKEISSKEEIKLQEQKVTNEEVMQEVLTQLEISKKDILKENDIFLKDIDINHKILEKVKEIKDNKKEYEQTTEIGEENIPLVEEKAAPIKKDTYVYNKKDKPKIAIIIDDVVSDSQKNKILNIGYPITMAFLPPTPTHKDSAKVAQNLSFYMIHFPLQASSAFKGEEINTLKITDSYETIENRVKQLRNWYTNAKYTNNHTGSVFTENDEAMDKLFKALVKYNFIFVDSKTSAKSVAQKYANKHNLPYISRNIFLDNEKSYEYIKSQLIKTIELAKKQGYAVAIGHPYDITLKVLKESKHLLNDVDPILVNKLPH</sequence>
<keyword evidence="2" id="KW-0812">Transmembrane</keyword>
<gene>
    <name evidence="3" type="ORF">B0175_02595</name>
</gene>
<keyword evidence="1" id="KW-0175">Coiled coil</keyword>
<evidence type="ECO:0000256" key="1">
    <source>
        <dbReference type="SAM" id="Coils"/>
    </source>
</evidence>
<dbReference type="PANTHER" id="PTHR30105:SF2">
    <property type="entry name" value="DIVERGENT POLYSACCHARIDE DEACETYLASE SUPERFAMILY"/>
    <property type="match status" value="1"/>
</dbReference>
<proteinExistence type="predicted"/>
<feature type="coiled-coil region" evidence="1">
    <location>
        <begin position="96"/>
        <end position="123"/>
    </location>
</feature>
<dbReference type="Gene3D" id="3.20.20.370">
    <property type="entry name" value="Glycoside hydrolase/deacetylase"/>
    <property type="match status" value="1"/>
</dbReference>
<keyword evidence="4" id="KW-1185">Reference proteome</keyword>
<keyword evidence="2" id="KW-1133">Transmembrane helix</keyword>
<reference evidence="3 4" key="1">
    <citation type="submission" date="2017-02" db="EMBL/GenBank/DDBJ databases">
        <title>Arcobacter lacus sp. nov., a new species isolated from reclaimed water.</title>
        <authorList>
            <person name="Figueras M.J."/>
            <person name="Perez-Cataluna A."/>
            <person name="Salas-Masso N."/>
        </authorList>
    </citation>
    <scope>NUCLEOTIDE SEQUENCE [LARGE SCALE GENOMIC DNA]</scope>
    <source>
        <strain evidence="3 4">RW43-9</strain>
    </source>
</reference>
<dbReference type="InterPro" id="IPR006837">
    <property type="entry name" value="Divergent_DAC"/>
</dbReference>
<dbReference type="RefSeq" id="WP_108527148.1">
    <property type="nucleotide sequence ID" value="NZ_MUXF01000003.1"/>
</dbReference>
<protein>
    <recommendedName>
        <fullName evidence="5">Divergent polysaccharide deacetylase family protein</fullName>
    </recommendedName>
</protein>
<feature type="transmembrane region" description="Helical" evidence="2">
    <location>
        <begin position="21"/>
        <end position="44"/>
    </location>
</feature>
<accession>A0ABX5JMS0</accession>
<evidence type="ECO:0000256" key="2">
    <source>
        <dbReference type="SAM" id="Phobius"/>
    </source>
</evidence>